<protein>
    <submittedName>
        <fullName evidence="1">Uncharacterized protein</fullName>
    </submittedName>
</protein>
<proteinExistence type="predicted"/>
<evidence type="ECO:0000313" key="1">
    <source>
        <dbReference type="EMBL" id="KKM02705.1"/>
    </source>
</evidence>
<dbReference type="EMBL" id="LAZR01016860">
    <property type="protein sequence ID" value="KKM02705.1"/>
    <property type="molecule type" value="Genomic_DNA"/>
</dbReference>
<name>A0A0F9GV46_9ZZZZ</name>
<sequence>TNPCRWSAQMYIPTPGTPEVPLAVLPEYIISDLNSSGVIKWKRDAGGRFVTQRIFKPSTKSSMNTPLTDDSYLAEDRDNVIDDDNTTVAIAKVRKSEKIPIPEIPNLGNYWQASGWAGWEIKDTEQVLGGLLRPKSFTEIFVRYRNLHVYIDTIGLDLTGPMVPLRISFEMITSTNNDAPDEIIPRTIGQITEITEASNSRLDINDYLLIGPLTPERAGSSYNRDFGFRLVCEVASVDQINVGANIFSIADIEFLVNQVFSGDEQRNAFKAYAGIHGRIYGSWLSNFSSYGFGAQLYSQYERATFNELAIEDPAMIVASLCIDYAGYLPANFDTTSFEDAITMLDNRMRVNITEDDVTVRDVIEEITQQVPFKFVVTPSGQVKLMNIRTVIKYIEESQIAARPLYGDMKAGTFKLKKTPLDKVVNVLPIKSRWQAEINRFVDFDEYKNNASIQKYREKRSKAPLEFKYGNSGSGPRDEFNNSTTRLLHNPVKWQAVHLIEPDEVNKRPDAYHLKDDGWISNQHSEISLELPGYEFMSLEIGDIIVLDNTSFAANNLTCFGESWAPKRFMIQSITKDQDGVKIRSAIQLPKYENFFALRGMSTWSQP</sequence>
<dbReference type="AlphaFoldDB" id="A0A0F9GV46"/>
<feature type="non-terminal residue" evidence="1">
    <location>
        <position position="1"/>
    </location>
</feature>
<accession>A0A0F9GV46</accession>
<gene>
    <name evidence="1" type="ORF">LCGC14_1781740</name>
</gene>
<organism evidence="1">
    <name type="scientific">marine sediment metagenome</name>
    <dbReference type="NCBI Taxonomy" id="412755"/>
    <lineage>
        <taxon>unclassified sequences</taxon>
        <taxon>metagenomes</taxon>
        <taxon>ecological metagenomes</taxon>
    </lineage>
</organism>
<comment type="caution">
    <text evidence="1">The sequence shown here is derived from an EMBL/GenBank/DDBJ whole genome shotgun (WGS) entry which is preliminary data.</text>
</comment>
<reference evidence="1" key="1">
    <citation type="journal article" date="2015" name="Nature">
        <title>Complex archaea that bridge the gap between prokaryotes and eukaryotes.</title>
        <authorList>
            <person name="Spang A."/>
            <person name="Saw J.H."/>
            <person name="Jorgensen S.L."/>
            <person name="Zaremba-Niedzwiedzka K."/>
            <person name="Martijn J."/>
            <person name="Lind A.E."/>
            <person name="van Eijk R."/>
            <person name="Schleper C."/>
            <person name="Guy L."/>
            <person name="Ettema T.J."/>
        </authorList>
    </citation>
    <scope>NUCLEOTIDE SEQUENCE</scope>
</reference>